<reference evidence="5 6" key="1">
    <citation type="submission" date="2023-01" db="EMBL/GenBank/DDBJ databases">
        <title>Pseudomonas SA3-5T sp. nov., isolated from tidal flat sediment.</title>
        <authorList>
            <person name="Kim H.S."/>
            <person name="Kim J.-S."/>
            <person name="Suh M.K."/>
            <person name="Eom M.K."/>
            <person name="Lee J.-S."/>
        </authorList>
    </citation>
    <scope>NUCLEOTIDE SEQUENCE [LARGE SCALE GENOMIC DNA]</scope>
    <source>
        <strain evidence="5 6">SA3-5</strain>
    </source>
</reference>
<name>A0ABT4XIK5_9PSED</name>
<dbReference type="PRINTS" id="PR00032">
    <property type="entry name" value="HTHARAC"/>
</dbReference>
<organism evidence="5 6">
    <name type="scientific">Pseudomonas aestuarii</name>
    <dbReference type="NCBI Taxonomy" id="3018340"/>
    <lineage>
        <taxon>Bacteria</taxon>
        <taxon>Pseudomonadati</taxon>
        <taxon>Pseudomonadota</taxon>
        <taxon>Gammaproteobacteria</taxon>
        <taxon>Pseudomonadales</taxon>
        <taxon>Pseudomonadaceae</taxon>
        <taxon>Pseudomonas</taxon>
    </lineage>
</organism>
<dbReference type="Gene3D" id="3.40.50.880">
    <property type="match status" value="1"/>
</dbReference>
<dbReference type="Proteomes" id="UP001212042">
    <property type="component" value="Unassembled WGS sequence"/>
</dbReference>
<keyword evidence="1" id="KW-0805">Transcription regulation</keyword>
<dbReference type="PROSITE" id="PS00041">
    <property type="entry name" value="HTH_ARAC_FAMILY_1"/>
    <property type="match status" value="1"/>
</dbReference>
<evidence type="ECO:0000256" key="3">
    <source>
        <dbReference type="ARBA" id="ARBA00023163"/>
    </source>
</evidence>
<dbReference type="InterPro" id="IPR052158">
    <property type="entry name" value="INH-QAR"/>
</dbReference>
<dbReference type="PROSITE" id="PS01124">
    <property type="entry name" value="HTH_ARAC_FAMILY_2"/>
    <property type="match status" value="1"/>
</dbReference>
<evidence type="ECO:0000256" key="1">
    <source>
        <dbReference type="ARBA" id="ARBA00023015"/>
    </source>
</evidence>
<evidence type="ECO:0000256" key="2">
    <source>
        <dbReference type="ARBA" id="ARBA00023125"/>
    </source>
</evidence>
<evidence type="ECO:0000259" key="4">
    <source>
        <dbReference type="PROSITE" id="PS01124"/>
    </source>
</evidence>
<dbReference type="InterPro" id="IPR020449">
    <property type="entry name" value="Tscrpt_reg_AraC-type_HTH"/>
</dbReference>
<proteinExistence type="predicted"/>
<sequence>MTCPDGASSAQALTVALLALPDTTASTLFGLFDLLQGTCRDWHMLMHQTEVASPFRPLIVSRDGLPLHAANGVLIQPHAGLADAPPTDVVIVSDLAVSPWQPLGERYDVEVQWLRERHAAGATLASACSGALLLARTGLLDGYEGTSHWGYCENLQLEHPRVRWQPDKSLVISGEGQRMVMAGSGTSWHALALYLIARFVGAEEAMQMARINLLDWSSTSPLAYAAMMRTGQQNDPVIARCQEWAALHYESEAPVAAMVQMSGLAERTFLRRFSQATGMSPLDYVHTLRLEDAKQMLEAGELPVEAIALEVGYQDAGFFGRLFRRKVGLTPAQYRRRFGVLARRLSGVASED</sequence>
<keyword evidence="6" id="KW-1185">Reference proteome</keyword>
<feature type="domain" description="HTH araC/xylS-type" evidence="4">
    <location>
        <begin position="239"/>
        <end position="337"/>
    </location>
</feature>
<dbReference type="PANTHER" id="PTHR43130">
    <property type="entry name" value="ARAC-FAMILY TRANSCRIPTIONAL REGULATOR"/>
    <property type="match status" value="1"/>
</dbReference>
<evidence type="ECO:0000313" key="5">
    <source>
        <dbReference type="EMBL" id="MDA7088058.1"/>
    </source>
</evidence>
<comment type="caution">
    <text evidence="5">The sequence shown here is derived from an EMBL/GenBank/DDBJ whole genome shotgun (WGS) entry which is preliminary data.</text>
</comment>
<dbReference type="InterPro" id="IPR029062">
    <property type="entry name" value="Class_I_gatase-like"/>
</dbReference>
<dbReference type="InterPro" id="IPR018060">
    <property type="entry name" value="HTH_AraC"/>
</dbReference>
<dbReference type="SUPFAM" id="SSF46689">
    <property type="entry name" value="Homeodomain-like"/>
    <property type="match status" value="2"/>
</dbReference>
<dbReference type="EMBL" id="JAQJZJ010000008">
    <property type="protein sequence ID" value="MDA7088058.1"/>
    <property type="molecule type" value="Genomic_DNA"/>
</dbReference>
<dbReference type="Gene3D" id="1.10.10.60">
    <property type="entry name" value="Homeodomain-like"/>
    <property type="match status" value="2"/>
</dbReference>
<gene>
    <name evidence="5" type="ORF">PH586_16850</name>
</gene>
<dbReference type="InterPro" id="IPR018062">
    <property type="entry name" value="HTH_AraC-typ_CS"/>
</dbReference>
<dbReference type="PANTHER" id="PTHR43130:SF3">
    <property type="entry name" value="HTH-TYPE TRANSCRIPTIONAL REGULATOR RV1931C"/>
    <property type="match status" value="1"/>
</dbReference>
<accession>A0ABT4XIK5</accession>
<dbReference type="RefSeq" id="WP_271348927.1">
    <property type="nucleotide sequence ID" value="NZ_JAQJZJ010000008.1"/>
</dbReference>
<dbReference type="SMART" id="SM00342">
    <property type="entry name" value="HTH_ARAC"/>
    <property type="match status" value="1"/>
</dbReference>
<dbReference type="InterPro" id="IPR009057">
    <property type="entry name" value="Homeodomain-like_sf"/>
</dbReference>
<dbReference type="SUPFAM" id="SSF52317">
    <property type="entry name" value="Class I glutamine amidotransferase-like"/>
    <property type="match status" value="1"/>
</dbReference>
<keyword evidence="3" id="KW-0804">Transcription</keyword>
<keyword evidence="2" id="KW-0238">DNA-binding</keyword>
<protein>
    <submittedName>
        <fullName evidence="5">Helix-turn-helix domain-containing protein</fullName>
    </submittedName>
</protein>
<dbReference type="Pfam" id="PF12833">
    <property type="entry name" value="HTH_18"/>
    <property type="match status" value="1"/>
</dbReference>
<evidence type="ECO:0000313" key="6">
    <source>
        <dbReference type="Proteomes" id="UP001212042"/>
    </source>
</evidence>